<dbReference type="Proteomes" id="UP000184088">
    <property type="component" value="Unassembled WGS sequence"/>
</dbReference>
<protein>
    <submittedName>
        <fullName evidence="2">Uncharacterized protein</fullName>
    </submittedName>
</protein>
<keyword evidence="1" id="KW-0472">Membrane</keyword>
<keyword evidence="3" id="KW-1185">Reference proteome</keyword>
<dbReference type="RefSeq" id="WP_073342475.1">
    <property type="nucleotide sequence ID" value="NZ_FQVH01000009.1"/>
</dbReference>
<name>A0A1M4XWQ5_9THEO</name>
<dbReference type="AlphaFoldDB" id="A0A1M4XWQ5"/>
<keyword evidence="1" id="KW-1133">Transmembrane helix</keyword>
<feature type="transmembrane region" description="Helical" evidence="1">
    <location>
        <begin position="12"/>
        <end position="32"/>
    </location>
</feature>
<organism evidence="2 3">
    <name type="scientific">Caldanaerobius fijiensis DSM 17918</name>
    <dbReference type="NCBI Taxonomy" id="1121256"/>
    <lineage>
        <taxon>Bacteria</taxon>
        <taxon>Bacillati</taxon>
        <taxon>Bacillota</taxon>
        <taxon>Clostridia</taxon>
        <taxon>Thermoanaerobacterales</taxon>
        <taxon>Thermoanaerobacteraceae</taxon>
        <taxon>Caldanaerobius</taxon>
    </lineage>
</organism>
<keyword evidence="1" id="KW-0812">Transmembrane</keyword>
<evidence type="ECO:0000313" key="2">
    <source>
        <dbReference type="EMBL" id="SHE97858.1"/>
    </source>
</evidence>
<reference evidence="2 3" key="1">
    <citation type="submission" date="2016-11" db="EMBL/GenBank/DDBJ databases">
        <authorList>
            <person name="Jaros S."/>
            <person name="Januszkiewicz K."/>
            <person name="Wedrychowicz H."/>
        </authorList>
    </citation>
    <scope>NUCLEOTIDE SEQUENCE [LARGE SCALE GENOMIC DNA]</scope>
    <source>
        <strain evidence="2 3">DSM 17918</strain>
    </source>
</reference>
<sequence>MRSDEKIGLCKLIMFFSIFLTIMCLINLLFVDVRSGEFVILIIALVANVVTIIGSRVYIIRAMKNKFEGKTVGQ</sequence>
<dbReference type="EMBL" id="FQVH01000009">
    <property type="protein sequence ID" value="SHE97858.1"/>
    <property type="molecule type" value="Genomic_DNA"/>
</dbReference>
<dbReference type="STRING" id="1121256.SAMN02746089_01093"/>
<gene>
    <name evidence="2" type="ORF">SAMN02746089_01093</name>
</gene>
<accession>A0A1M4XWQ5</accession>
<proteinExistence type="predicted"/>
<feature type="transmembrane region" description="Helical" evidence="1">
    <location>
        <begin position="38"/>
        <end position="59"/>
    </location>
</feature>
<evidence type="ECO:0000313" key="3">
    <source>
        <dbReference type="Proteomes" id="UP000184088"/>
    </source>
</evidence>
<evidence type="ECO:0000256" key="1">
    <source>
        <dbReference type="SAM" id="Phobius"/>
    </source>
</evidence>